<organism evidence="4 5">
    <name type="scientific">Muntiacus reevesi</name>
    <name type="common">Reeves' muntjac</name>
    <name type="synonym">Cervus reevesi</name>
    <dbReference type="NCBI Taxonomy" id="9886"/>
    <lineage>
        <taxon>Eukaryota</taxon>
        <taxon>Metazoa</taxon>
        <taxon>Chordata</taxon>
        <taxon>Craniata</taxon>
        <taxon>Vertebrata</taxon>
        <taxon>Euteleostomi</taxon>
        <taxon>Mammalia</taxon>
        <taxon>Eutheria</taxon>
        <taxon>Laurasiatheria</taxon>
        <taxon>Artiodactyla</taxon>
        <taxon>Ruminantia</taxon>
        <taxon>Pecora</taxon>
        <taxon>Cervidae</taxon>
        <taxon>Muntiacinae</taxon>
        <taxon>Muntiacus</taxon>
    </lineage>
</organism>
<comment type="similarity">
    <text evidence="1">Belongs to the IF-3 family.</text>
</comment>
<evidence type="ECO:0000256" key="1">
    <source>
        <dbReference type="ARBA" id="ARBA00005439"/>
    </source>
</evidence>
<dbReference type="GO" id="GO:0043022">
    <property type="term" value="F:ribosome binding"/>
    <property type="evidence" value="ECO:0007669"/>
    <property type="project" value="TreeGrafter"/>
</dbReference>
<dbReference type="InterPro" id="IPR036788">
    <property type="entry name" value="T_IF-3_C_sf"/>
</dbReference>
<evidence type="ECO:0000256" key="2">
    <source>
        <dbReference type="ARBA" id="ARBA00022540"/>
    </source>
</evidence>
<feature type="non-terminal residue" evidence="4">
    <location>
        <position position="1"/>
    </location>
</feature>
<keyword evidence="2" id="KW-0396">Initiation factor</keyword>
<gene>
    <name evidence="4" type="ORF">FD755_010068</name>
</gene>
<dbReference type="AlphaFoldDB" id="A0A5N3XX29"/>
<accession>A0A5N3XX29</accession>
<evidence type="ECO:0000256" key="3">
    <source>
        <dbReference type="ARBA" id="ARBA00022917"/>
    </source>
</evidence>
<reference evidence="4 5" key="1">
    <citation type="submission" date="2019-06" db="EMBL/GenBank/DDBJ databases">
        <title>Discovery of a novel chromosome fission-fusion reversal in muntjac.</title>
        <authorList>
            <person name="Mudd A.B."/>
            <person name="Bredeson J.V."/>
            <person name="Baum R."/>
            <person name="Hockemeyer D."/>
            <person name="Rokhsar D.S."/>
        </authorList>
    </citation>
    <scope>NUCLEOTIDE SEQUENCE [LARGE SCALE GENOMIC DNA]</scope>
    <source>
        <strain evidence="4">UCam_UCB_Mr</strain>
        <tissue evidence="4">Fibroblast cell line</tissue>
    </source>
</reference>
<evidence type="ECO:0000313" key="5">
    <source>
        <dbReference type="Proteomes" id="UP000326062"/>
    </source>
</evidence>
<dbReference type="Proteomes" id="UP000326062">
    <property type="component" value="Chromosome 4"/>
</dbReference>
<keyword evidence="3" id="KW-0648">Protein biosynthesis</keyword>
<dbReference type="SUPFAM" id="SSF55200">
    <property type="entry name" value="Translation initiation factor IF3, C-terminal domain"/>
    <property type="match status" value="1"/>
</dbReference>
<dbReference type="PANTHER" id="PTHR10938">
    <property type="entry name" value="TRANSLATION INITIATION FACTOR IF-3"/>
    <property type="match status" value="1"/>
</dbReference>
<sequence length="159" mass="17570">GPAGPRHHILKKTPETMPRLCWMFPVTGTLHGTVAPPSLQRPRPLRPTLTKELTFSSNIGQHDLDTKSKQIQQWIEKKYKVQITVKKAKSADEPENKTIKTMSGIATFSSRPQPITGGKAVMCVLCPLSKKEEAAWRAAPGTPRGDTLYFEADCLAHKG</sequence>
<dbReference type="GO" id="GO:0032790">
    <property type="term" value="P:ribosome disassembly"/>
    <property type="evidence" value="ECO:0007669"/>
    <property type="project" value="TreeGrafter"/>
</dbReference>
<dbReference type="EMBL" id="VCEB01000004">
    <property type="protein sequence ID" value="KAB0378490.1"/>
    <property type="molecule type" value="Genomic_DNA"/>
</dbReference>
<dbReference type="PANTHER" id="PTHR10938:SF0">
    <property type="entry name" value="TRANSLATION INITIATION FACTOR IF-3, MITOCHONDRIAL"/>
    <property type="match status" value="1"/>
</dbReference>
<dbReference type="GO" id="GO:0003743">
    <property type="term" value="F:translation initiation factor activity"/>
    <property type="evidence" value="ECO:0007669"/>
    <property type="project" value="UniProtKB-KW"/>
</dbReference>
<dbReference type="GO" id="GO:0070124">
    <property type="term" value="P:mitochondrial translational initiation"/>
    <property type="evidence" value="ECO:0007669"/>
    <property type="project" value="TreeGrafter"/>
</dbReference>
<protein>
    <submittedName>
        <fullName evidence="4">Uncharacterized protein</fullName>
    </submittedName>
</protein>
<proteinExistence type="inferred from homology"/>
<name>A0A5N3XX29_MUNRE</name>
<evidence type="ECO:0000313" key="4">
    <source>
        <dbReference type="EMBL" id="KAB0378490.1"/>
    </source>
</evidence>
<keyword evidence="5" id="KW-1185">Reference proteome</keyword>
<dbReference type="Gene3D" id="3.30.110.10">
    <property type="entry name" value="Translation initiation factor 3 (IF-3), C-terminal domain"/>
    <property type="match status" value="1"/>
</dbReference>
<dbReference type="GO" id="GO:0005739">
    <property type="term" value="C:mitochondrion"/>
    <property type="evidence" value="ECO:0007669"/>
    <property type="project" value="TreeGrafter"/>
</dbReference>
<dbReference type="InterPro" id="IPR001288">
    <property type="entry name" value="Translation_initiation_fac_3"/>
</dbReference>
<comment type="caution">
    <text evidence="4">The sequence shown here is derived from an EMBL/GenBank/DDBJ whole genome shotgun (WGS) entry which is preliminary data.</text>
</comment>
<dbReference type="FunFam" id="3.30.110.10:FF:000004">
    <property type="entry name" value="Translation initiation factor IF-3, mitochondrial"/>
    <property type="match status" value="1"/>
</dbReference>